<keyword evidence="10" id="KW-1185">Reference proteome</keyword>
<organism evidence="9 10">
    <name type="scientific">Legionella jordanis</name>
    <dbReference type="NCBI Taxonomy" id="456"/>
    <lineage>
        <taxon>Bacteria</taxon>
        <taxon>Pseudomonadati</taxon>
        <taxon>Pseudomonadota</taxon>
        <taxon>Gammaproteobacteria</taxon>
        <taxon>Legionellales</taxon>
        <taxon>Legionellaceae</taxon>
        <taxon>Legionella</taxon>
    </lineage>
</organism>
<evidence type="ECO:0000256" key="1">
    <source>
        <dbReference type="ARBA" id="ARBA00004571"/>
    </source>
</evidence>
<dbReference type="InterPro" id="IPR005017">
    <property type="entry name" value="OMPP1/FadL/TodX"/>
</dbReference>
<dbReference type="STRING" id="456.Ljor_0890"/>
<gene>
    <name evidence="9" type="ORF">Ljor_0890</name>
</gene>
<dbReference type="GO" id="GO:0015483">
    <property type="term" value="F:long-chain fatty acid transporting porin activity"/>
    <property type="evidence" value="ECO:0007669"/>
    <property type="project" value="TreeGrafter"/>
</dbReference>
<dbReference type="GO" id="GO:0009279">
    <property type="term" value="C:cell outer membrane"/>
    <property type="evidence" value="ECO:0007669"/>
    <property type="project" value="UniProtKB-SubCell"/>
</dbReference>
<comment type="caution">
    <text evidence="9">The sequence shown here is derived from an EMBL/GenBank/DDBJ whole genome shotgun (WGS) entry which is preliminary data.</text>
</comment>
<dbReference type="PANTHER" id="PTHR35093:SF8">
    <property type="entry name" value="OUTER MEMBRANE PROTEIN NMB0088-RELATED"/>
    <property type="match status" value="1"/>
</dbReference>
<dbReference type="PANTHER" id="PTHR35093">
    <property type="entry name" value="OUTER MEMBRANE PROTEIN NMB0088-RELATED"/>
    <property type="match status" value="1"/>
</dbReference>
<dbReference type="RefSeq" id="WP_058470426.1">
    <property type="nucleotide sequence ID" value="NZ_CAAAIC010000002.1"/>
</dbReference>
<accession>A0A0W0V926</accession>
<dbReference type="OrthoDB" id="5641522at2"/>
<dbReference type="Pfam" id="PF03349">
    <property type="entry name" value="Toluene_X"/>
    <property type="match status" value="1"/>
</dbReference>
<evidence type="ECO:0000313" key="9">
    <source>
        <dbReference type="EMBL" id="KTD16584.1"/>
    </source>
</evidence>
<protein>
    <submittedName>
        <fullName evidence="9">Outer membrane protein</fullName>
    </submittedName>
</protein>
<evidence type="ECO:0000256" key="4">
    <source>
        <dbReference type="ARBA" id="ARBA00022692"/>
    </source>
</evidence>
<dbReference type="Gene3D" id="2.40.160.60">
    <property type="entry name" value="Outer membrane protein transport protein (OMPP1/FadL/TodX)"/>
    <property type="match status" value="1"/>
</dbReference>
<evidence type="ECO:0000256" key="7">
    <source>
        <dbReference type="ARBA" id="ARBA00023237"/>
    </source>
</evidence>
<dbReference type="AlphaFoldDB" id="A0A0W0V926"/>
<comment type="similarity">
    <text evidence="2">Belongs to the OmpP1/FadL family.</text>
</comment>
<dbReference type="SUPFAM" id="SSF56935">
    <property type="entry name" value="Porins"/>
    <property type="match status" value="1"/>
</dbReference>
<reference evidence="9 10" key="1">
    <citation type="submission" date="2015-11" db="EMBL/GenBank/DDBJ databases">
        <title>Genomic analysis of 38 Legionella species identifies large and diverse effector repertoires.</title>
        <authorList>
            <person name="Burstein D."/>
            <person name="Amaro F."/>
            <person name="Zusman T."/>
            <person name="Lifshitz Z."/>
            <person name="Cohen O."/>
            <person name="Gilbert J.A."/>
            <person name="Pupko T."/>
            <person name="Shuman H.A."/>
            <person name="Segal G."/>
        </authorList>
    </citation>
    <scope>NUCLEOTIDE SEQUENCE [LARGE SCALE GENOMIC DNA]</scope>
    <source>
        <strain evidence="9 10">BL-540</strain>
    </source>
</reference>
<keyword evidence="4" id="KW-0812">Transmembrane</keyword>
<comment type="subcellular location">
    <subcellularLocation>
        <location evidence="1">Cell outer membrane</location>
        <topology evidence="1">Multi-pass membrane protein</topology>
    </subcellularLocation>
</comment>
<evidence type="ECO:0000256" key="5">
    <source>
        <dbReference type="ARBA" id="ARBA00022729"/>
    </source>
</evidence>
<evidence type="ECO:0000256" key="3">
    <source>
        <dbReference type="ARBA" id="ARBA00022452"/>
    </source>
</evidence>
<name>A0A0W0V926_9GAMM</name>
<evidence type="ECO:0000313" key="10">
    <source>
        <dbReference type="Proteomes" id="UP000055035"/>
    </source>
</evidence>
<feature type="chain" id="PRO_5006914592" evidence="8">
    <location>
        <begin position="19"/>
        <end position="391"/>
    </location>
</feature>
<feature type="signal peptide" evidence="8">
    <location>
        <begin position="1"/>
        <end position="18"/>
    </location>
</feature>
<keyword evidence="3" id="KW-1134">Transmembrane beta strand</keyword>
<keyword evidence="7" id="KW-0998">Cell outer membrane</keyword>
<sequence length="391" mass="44302">MRYTSTLVFSFISLTAQANVLQYFAGISYSNPAELFKVKKNEFWIGGTGFYADIQFSGSVLNFNSFQYDSGVSASRRFSLLPYGRIANRINDKLVLGVDVTQPFHSNLIWGRHEVTRYASTETLMTDTDVSPRFAYSIIPQLTVGAGLNFNFLKDNETNWALPINQTQYDTLINRSSSMGIGWDAGAYYIINKSNFLGITRYSSIKQRTRGESLFNGNVNNNLSFTFNFPPTTVLNYVHMFNQKWLASGQIFATEWAINQFARINNTAAPPPFGPNFVFTMHYGTSWAYSAAVRHQYSEHLGLTLIGLIDDGPERDRLRTINFPSDTQYFLALAADYHLSKMTTVELLYGHVISNTNINNFLPLNGRDMPFTTGKVKINADVWDLKFKLQM</sequence>
<proteinExistence type="inferred from homology"/>
<dbReference type="EMBL" id="LNYJ01000011">
    <property type="protein sequence ID" value="KTD16584.1"/>
    <property type="molecule type" value="Genomic_DNA"/>
</dbReference>
<evidence type="ECO:0000256" key="2">
    <source>
        <dbReference type="ARBA" id="ARBA00008163"/>
    </source>
</evidence>
<evidence type="ECO:0000256" key="8">
    <source>
        <dbReference type="SAM" id="SignalP"/>
    </source>
</evidence>
<keyword evidence="5 8" id="KW-0732">Signal</keyword>
<evidence type="ECO:0000256" key="6">
    <source>
        <dbReference type="ARBA" id="ARBA00023136"/>
    </source>
</evidence>
<keyword evidence="6" id="KW-0472">Membrane</keyword>
<dbReference type="Proteomes" id="UP000055035">
    <property type="component" value="Unassembled WGS sequence"/>
</dbReference>
<dbReference type="PATRIC" id="fig|456.5.peg.946"/>